<dbReference type="Gene3D" id="3.30.450.40">
    <property type="match status" value="1"/>
</dbReference>
<dbReference type="Pfam" id="PF00989">
    <property type="entry name" value="PAS"/>
    <property type="match status" value="1"/>
</dbReference>
<dbReference type="EMBL" id="JAAVTX010000001">
    <property type="protein sequence ID" value="NKE43654.1"/>
    <property type="molecule type" value="Genomic_DNA"/>
</dbReference>
<dbReference type="Proteomes" id="UP000765160">
    <property type="component" value="Unassembled WGS sequence"/>
</dbReference>
<dbReference type="SMART" id="SM00091">
    <property type="entry name" value="PAS"/>
    <property type="match status" value="1"/>
</dbReference>
<dbReference type="SUPFAM" id="SSF111369">
    <property type="entry name" value="HlyD-like secretion proteins"/>
    <property type="match status" value="2"/>
</dbReference>
<keyword evidence="6" id="KW-1185">Reference proteome</keyword>
<dbReference type="InterPro" id="IPR029016">
    <property type="entry name" value="GAF-like_dom_sf"/>
</dbReference>
<dbReference type="Gene3D" id="3.30.450.20">
    <property type="entry name" value="PAS domain"/>
    <property type="match status" value="1"/>
</dbReference>
<dbReference type="RefSeq" id="WP_168046828.1">
    <property type="nucleotide sequence ID" value="NZ_JAATJR010000001.1"/>
</dbReference>
<dbReference type="Gene3D" id="2.40.30.170">
    <property type="match status" value="1"/>
</dbReference>
<dbReference type="Gene3D" id="2.40.420.20">
    <property type="match status" value="1"/>
</dbReference>
<feature type="coiled-coil region" evidence="3">
    <location>
        <begin position="500"/>
        <end position="553"/>
    </location>
</feature>
<evidence type="ECO:0000256" key="2">
    <source>
        <dbReference type="ARBA" id="ARBA00023054"/>
    </source>
</evidence>
<name>A0ABX1EW21_9PROT</name>
<dbReference type="InterPro" id="IPR013767">
    <property type="entry name" value="PAS_fold"/>
</dbReference>
<dbReference type="SUPFAM" id="SSF55785">
    <property type="entry name" value="PYP-like sensor domain (PAS domain)"/>
    <property type="match status" value="1"/>
</dbReference>
<gene>
    <name evidence="5" type="ORF">HB662_02625</name>
</gene>
<accession>A0ABX1EW21</accession>
<evidence type="ECO:0000313" key="5">
    <source>
        <dbReference type="EMBL" id="NKE43654.1"/>
    </source>
</evidence>
<dbReference type="InterPro" id="IPR035965">
    <property type="entry name" value="PAS-like_dom_sf"/>
</dbReference>
<organism evidence="5 6">
    <name type="scientific">Falsiroseomonas frigidaquae</name>
    <dbReference type="NCBI Taxonomy" id="487318"/>
    <lineage>
        <taxon>Bacteria</taxon>
        <taxon>Pseudomonadati</taxon>
        <taxon>Pseudomonadota</taxon>
        <taxon>Alphaproteobacteria</taxon>
        <taxon>Acetobacterales</taxon>
        <taxon>Roseomonadaceae</taxon>
        <taxon>Falsiroseomonas</taxon>
    </lineage>
</organism>
<comment type="subcellular location">
    <subcellularLocation>
        <location evidence="1">Cell envelope</location>
    </subcellularLocation>
</comment>
<protein>
    <submittedName>
        <fullName evidence="5">HlyD family efflux transporter periplasmic adaptor subunit</fullName>
    </submittedName>
</protein>
<keyword evidence="2 3" id="KW-0175">Coiled coil</keyword>
<dbReference type="PANTHER" id="PTHR32347">
    <property type="entry name" value="EFFLUX SYSTEM COMPONENT YKNX-RELATED"/>
    <property type="match status" value="1"/>
</dbReference>
<feature type="domain" description="PAS" evidence="4">
    <location>
        <begin position="165"/>
        <end position="232"/>
    </location>
</feature>
<evidence type="ECO:0000259" key="4">
    <source>
        <dbReference type="SMART" id="SM00091"/>
    </source>
</evidence>
<dbReference type="CDD" id="cd00130">
    <property type="entry name" value="PAS"/>
    <property type="match status" value="1"/>
</dbReference>
<reference evidence="5 6" key="1">
    <citation type="submission" date="2020-03" db="EMBL/GenBank/DDBJ databases">
        <title>Roseomonas selenitidurans sp. nov. isolated from soil.</title>
        <authorList>
            <person name="Liu H."/>
        </authorList>
    </citation>
    <scope>NUCLEOTIDE SEQUENCE [LARGE SCALE GENOMIC DNA]</scope>
    <source>
        <strain evidence="5 6">JCM 15073</strain>
    </source>
</reference>
<dbReference type="Pfam" id="PF25990">
    <property type="entry name" value="Beta-barrel_YknX"/>
    <property type="match status" value="1"/>
</dbReference>
<evidence type="ECO:0000256" key="3">
    <source>
        <dbReference type="SAM" id="Coils"/>
    </source>
</evidence>
<dbReference type="SUPFAM" id="SSF55781">
    <property type="entry name" value="GAF domain-like"/>
    <property type="match status" value="1"/>
</dbReference>
<comment type="caution">
    <text evidence="5">The sequence shown here is derived from an EMBL/GenBank/DDBJ whole genome shotgun (WGS) entry which is preliminary data.</text>
</comment>
<proteinExistence type="predicted"/>
<evidence type="ECO:0000313" key="6">
    <source>
        <dbReference type="Proteomes" id="UP000765160"/>
    </source>
</evidence>
<dbReference type="PANTHER" id="PTHR32347:SF14">
    <property type="entry name" value="EFFLUX SYSTEM COMPONENT YKNX-RELATED"/>
    <property type="match status" value="1"/>
</dbReference>
<evidence type="ECO:0000256" key="1">
    <source>
        <dbReference type="ARBA" id="ARBA00004196"/>
    </source>
</evidence>
<sequence length="741" mass="76972">MDGAGPSPDAARPAALHDAARLAASLAGCPIGHVVLLEAGLPVLKAAHGIDPALLAGALDHAFSEHAITGEAIAGAAVRAGGLLALPDVAGARFHAGVPLVSAAGDALGALCVADTVPRALTPAQREGLALLAARLVADLALHRRLAALDAAEAEIRARHDRLDLDFNAALDGLADGVVTLASDGAVLAMNQAAATMLGLDAAAAPGATLLALLPGDGTADELLDVILAPVGGPVDGAEAPPRRTVTFGARRLSVVSRAYRLRVGAARGRLGLTATLTDVTETERLAEAEAALSRDLADQHRKLQTAYLQLENGAIRMQQVARRVRLARMGAAAGVALLLLATGAYAWLPAPSWHEAAPSPSGAPGITLVPQPVSARISVVGMLDAGSLVSVVGPFDGLVQERLFQYGGQVERGQPLLRLNLSEVEVRLRDARSAQIRARQRVAELRGWTTGFEVARARRALAQARLEATDLNARVAQTRMLLSRGIIAADEHRALVQQQRNQQLQVQAAENDLEATLARGDAETLRIAELELANAEAKVRELETDLANATVLAPVSGVVLMPPEGQGGRRPETVEAGSRVQRGQTMFTIGALETFQVRATVDEIDVNKVRVGQRVTVTGDAFGDLVLEGRVTAVAAQAGGESAARQGMPSFPVSVAVEGLSPDQRRQLAVGMSASLSIVTYDNPAALVLPPYAVQDQGGSRAVRVRRDGVEAWVPVVLGISTPDGIEIRSGLVAGDVVLP</sequence>
<dbReference type="InterPro" id="IPR058636">
    <property type="entry name" value="Beta-barrel_YknX"/>
</dbReference>
<dbReference type="InterPro" id="IPR000014">
    <property type="entry name" value="PAS"/>
</dbReference>
<dbReference type="InterPro" id="IPR050465">
    <property type="entry name" value="UPF0194_transport"/>
</dbReference>